<dbReference type="OrthoDB" id="8670884at2"/>
<evidence type="ECO:0000313" key="6">
    <source>
        <dbReference type="Proteomes" id="UP000294543"/>
    </source>
</evidence>
<dbReference type="Pfam" id="PF21274">
    <property type="entry name" value="Rng_hyd_C"/>
    <property type="match status" value="1"/>
</dbReference>
<keyword evidence="3" id="KW-0274">FAD</keyword>
<comment type="cofactor">
    <cofactor evidence="1">
        <name>FAD</name>
        <dbReference type="ChEBI" id="CHEBI:57692"/>
    </cofactor>
</comment>
<evidence type="ECO:0000256" key="2">
    <source>
        <dbReference type="ARBA" id="ARBA00022630"/>
    </source>
</evidence>
<keyword evidence="6" id="KW-1185">Reference proteome</keyword>
<proteinExistence type="predicted"/>
<dbReference type="AlphaFoldDB" id="A0A4R4W8M2"/>
<dbReference type="PANTHER" id="PTHR43004:SF19">
    <property type="entry name" value="BINDING MONOOXYGENASE, PUTATIVE (JCVI)-RELATED"/>
    <property type="match status" value="1"/>
</dbReference>
<dbReference type="Pfam" id="PF01494">
    <property type="entry name" value="FAD_binding_3"/>
    <property type="match status" value="1"/>
</dbReference>
<dbReference type="Gene3D" id="3.40.30.120">
    <property type="match status" value="1"/>
</dbReference>
<dbReference type="SUPFAM" id="SSF51905">
    <property type="entry name" value="FAD/NAD(P)-binding domain"/>
    <property type="match status" value="1"/>
</dbReference>
<dbReference type="RefSeq" id="WP_132516375.1">
    <property type="nucleotide sequence ID" value="NZ_SMKP01000176.1"/>
</dbReference>
<dbReference type="InterPro" id="IPR036188">
    <property type="entry name" value="FAD/NAD-bd_sf"/>
</dbReference>
<protein>
    <recommendedName>
        <fullName evidence="4">FAD-binding domain-containing protein</fullName>
    </recommendedName>
</protein>
<dbReference type="InterPro" id="IPR050641">
    <property type="entry name" value="RIFMO-like"/>
</dbReference>
<evidence type="ECO:0000259" key="4">
    <source>
        <dbReference type="Pfam" id="PF01494"/>
    </source>
</evidence>
<dbReference type="GO" id="GO:0071949">
    <property type="term" value="F:FAD binding"/>
    <property type="evidence" value="ECO:0007669"/>
    <property type="project" value="InterPro"/>
</dbReference>
<sequence>MHVDTLVGAELGRIPQPWVPVPAEISPFQPVCCNHTWMRDLLRRRAAEQGVEMWLGAELTGLRQDAEGIVATVRRAGGLVEARAAYVVGADGPDSIVRGWAGIETAGPGTVAHQYGVLFRADLGGAIRGRHFAGAHIDRVGGTLLAETETDTWLLIRSVVPDHGADLAELIRAAAGLPKRAVTIEDTFTLPITLLTADRYTQDNVALVGDAACSMPPTPGMHAATILPDAQNLAWKLALILTGAAGSALLGTYDTERRPLAQVALTDAIARVGMIPPAEDLPDRITQEFGAVYRSAAVVSGEEPSADFAHPFLSAGRPGTRAPHLETGTGSILDLFGRTFVCLAGPGSPRWASAADEAAARLGIPLTARRVGADLPLTAASWEKAYGVTSGGAVLIRPDGVVAWRAPAAASSPEREIEQVLRQILSRGEQS</sequence>
<comment type="caution">
    <text evidence="5">The sequence shown here is derived from an EMBL/GenBank/DDBJ whole genome shotgun (WGS) entry which is preliminary data.</text>
</comment>
<keyword evidence="2" id="KW-0285">Flavoprotein</keyword>
<dbReference type="InterPro" id="IPR002938">
    <property type="entry name" value="FAD-bd"/>
</dbReference>
<dbReference type="PANTHER" id="PTHR43004">
    <property type="entry name" value="TRK SYSTEM POTASSIUM UPTAKE PROTEIN"/>
    <property type="match status" value="1"/>
</dbReference>
<feature type="domain" description="FAD-binding" evidence="4">
    <location>
        <begin position="25"/>
        <end position="265"/>
    </location>
</feature>
<gene>
    <name evidence="5" type="ORF">E1294_41100</name>
</gene>
<evidence type="ECO:0000313" key="5">
    <source>
        <dbReference type="EMBL" id="TDD13377.1"/>
    </source>
</evidence>
<evidence type="ECO:0000256" key="1">
    <source>
        <dbReference type="ARBA" id="ARBA00001974"/>
    </source>
</evidence>
<dbReference type="PRINTS" id="PR00420">
    <property type="entry name" value="RNGMNOXGNASE"/>
</dbReference>
<organism evidence="5 6">
    <name type="scientific">Nonomuraea diastatica</name>
    <dbReference type="NCBI Taxonomy" id="1848329"/>
    <lineage>
        <taxon>Bacteria</taxon>
        <taxon>Bacillati</taxon>
        <taxon>Actinomycetota</taxon>
        <taxon>Actinomycetes</taxon>
        <taxon>Streptosporangiales</taxon>
        <taxon>Streptosporangiaceae</taxon>
        <taxon>Nonomuraea</taxon>
    </lineage>
</organism>
<dbReference type="GO" id="GO:0016709">
    <property type="term" value="F:oxidoreductase activity, acting on paired donors, with incorporation or reduction of molecular oxygen, NAD(P)H as one donor, and incorporation of one atom of oxygen"/>
    <property type="evidence" value="ECO:0007669"/>
    <property type="project" value="UniProtKB-ARBA"/>
</dbReference>
<name>A0A4R4W8M2_9ACTN</name>
<dbReference type="EMBL" id="SMKP01000176">
    <property type="protein sequence ID" value="TDD13377.1"/>
    <property type="molecule type" value="Genomic_DNA"/>
</dbReference>
<dbReference type="Gene3D" id="3.50.50.60">
    <property type="entry name" value="FAD/NAD(P)-binding domain"/>
    <property type="match status" value="1"/>
</dbReference>
<reference evidence="5 6" key="1">
    <citation type="submission" date="2019-03" db="EMBL/GenBank/DDBJ databases">
        <title>Draft genome sequences of novel Actinobacteria.</title>
        <authorList>
            <person name="Sahin N."/>
            <person name="Ay H."/>
            <person name="Saygin H."/>
        </authorList>
    </citation>
    <scope>NUCLEOTIDE SEQUENCE [LARGE SCALE GENOMIC DNA]</scope>
    <source>
        <strain evidence="5 6">KC712</strain>
    </source>
</reference>
<accession>A0A4R4W8M2</accession>
<dbReference type="Proteomes" id="UP000294543">
    <property type="component" value="Unassembled WGS sequence"/>
</dbReference>
<dbReference type="Gene3D" id="3.30.9.10">
    <property type="entry name" value="D-Amino Acid Oxidase, subunit A, domain 2"/>
    <property type="match status" value="1"/>
</dbReference>
<evidence type="ECO:0000256" key="3">
    <source>
        <dbReference type="ARBA" id="ARBA00022827"/>
    </source>
</evidence>